<accession>A0ABW9JCL6</accession>
<gene>
    <name evidence="4" type="ORF">E5L68_002060</name>
</gene>
<dbReference type="InterPro" id="IPR011006">
    <property type="entry name" value="CheY-like_superfamily"/>
</dbReference>
<dbReference type="InterPro" id="IPR007492">
    <property type="entry name" value="LytTR_DNA-bd_dom"/>
</dbReference>
<dbReference type="SMART" id="SM00850">
    <property type="entry name" value="LytTR"/>
    <property type="match status" value="1"/>
</dbReference>
<feature type="modified residue" description="4-aspartylphosphate" evidence="1">
    <location>
        <position position="57"/>
    </location>
</feature>
<dbReference type="Gene3D" id="3.40.50.2300">
    <property type="match status" value="1"/>
</dbReference>
<sequence>MILNCCVIDDNPASIRLVKQYTEKTEFLYFSAGETDPLAAFEKIRENKIIADIIFLDIEMPRVSGFEILEELSHLAVVILISGHRDFAEDAFEKGASGYLYKPFGYEKFMAAIMRAKEIHQARKPISFTPPLPYYYIPGNGREVRIRLKTEDVWYIEAAANFSIIHFVNGTTHLCYLTLKQLESLLPLPHFIRINRSILVNMAKVVGYDAYDIHLENDRIFPFGEKYKNEFVRQIRNSGMLY</sequence>
<reference evidence="4 5" key="1">
    <citation type="submission" date="2024-12" db="EMBL/GenBank/DDBJ databases">
        <authorList>
            <person name="Hu S."/>
        </authorList>
    </citation>
    <scope>NUCLEOTIDE SEQUENCE [LARGE SCALE GENOMIC DNA]</scope>
    <source>
        <strain evidence="4 5">P-25</strain>
    </source>
</reference>
<name>A0ABW9JCL6_9SPHI</name>
<organism evidence="4 5">
    <name type="scientific">Pedobacter helvus</name>
    <dbReference type="NCBI Taxonomy" id="2563444"/>
    <lineage>
        <taxon>Bacteria</taxon>
        <taxon>Pseudomonadati</taxon>
        <taxon>Bacteroidota</taxon>
        <taxon>Sphingobacteriia</taxon>
        <taxon>Sphingobacteriales</taxon>
        <taxon>Sphingobacteriaceae</taxon>
        <taxon>Pedobacter</taxon>
    </lineage>
</organism>
<evidence type="ECO:0000256" key="1">
    <source>
        <dbReference type="PROSITE-ProRule" id="PRU00169"/>
    </source>
</evidence>
<dbReference type="PROSITE" id="PS50110">
    <property type="entry name" value="RESPONSE_REGULATORY"/>
    <property type="match status" value="1"/>
</dbReference>
<evidence type="ECO:0000259" key="2">
    <source>
        <dbReference type="PROSITE" id="PS50110"/>
    </source>
</evidence>
<dbReference type="PROSITE" id="PS50930">
    <property type="entry name" value="HTH_LYTTR"/>
    <property type="match status" value="1"/>
</dbReference>
<dbReference type="SUPFAM" id="SSF52172">
    <property type="entry name" value="CheY-like"/>
    <property type="match status" value="1"/>
</dbReference>
<dbReference type="InterPro" id="IPR001789">
    <property type="entry name" value="Sig_transdc_resp-reg_receiver"/>
</dbReference>
<dbReference type="InterPro" id="IPR046947">
    <property type="entry name" value="LytR-like"/>
</dbReference>
<comment type="caution">
    <text evidence="4">The sequence shown here is derived from an EMBL/GenBank/DDBJ whole genome shotgun (WGS) entry which is preliminary data.</text>
</comment>
<dbReference type="Gene3D" id="2.40.50.1020">
    <property type="entry name" value="LytTr DNA-binding domain"/>
    <property type="match status" value="1"/>
</dbReference>
<protein>
    <submittedName>
        <fullName evidence="4">LytR/AlgR family response regulator transcription factor</fullName>
    </submittedName>
</protein>
<dbReference type="Pfam" id="PF04397">
    <property type="entry name" value="LytTR"/>
    <property type="match status" value="1"/>
</dbReference>
<evidence type="ECO:0000313" key="4">
    <source>
        <dbReference type="EMBL" id="MFN0290154.1"/>
    </source>
</evidence>
<keyword evidence="5" id="KW-1185">Reference proteome</keyword>
<dbReference type="Pfam" id="PF00072">
    <property type="entry name" value="Response_reg"/>
    <property type="match status" value="1"/>
</dbReference>
<dbReference type="Proteomes" id="UP001517367">
    <property type="component" value="Unassembled WGS sequence"/>
</dbReference>
<feature type="domain" description="HTH LytTR-type" evidence="3">
    <location>
        <begin position="137"/>
        <end position="209"/>
    </location>
</feature>
<dbReference type="EMBL" id="SRMP02000001">
    <property type="protein sequence ID" value="MFN0290154.1"/>
    <property type="molecule type" value="Genomic_DNA"/>
</dbReference>
<dbReference type="RefSeq" id="WP_138727746.1">
    <property type="nucleotide sequence ID" value="NZ_SRMP02000001.1"/>
</dbReference>
<dbReference type="SMART" id="SM00448">
    <property type="entry name" value="REC"/>
    <property type="match status" value="1"/>
</dbReference>
<dbReference type="PANTHER" id="PTHR37299">
    <property type="entry name" value="TRANSCRIPTIONAL REGULATOR-RELATED"/>
    <property type="match status" value="1"/>
</dbReference>
<feature type="domain" description="Response regulatory" evidence="2">
    <location>
        <begin position="4"/>
        <end position="117"/>
    </location>
</feature>
<evidence type="ECO:0000313" key="5">
    <source>
        <dbReference type="Proteomes" id="UP001517367"/>
    </source>
</evidence>
<proteinExistence type="predicted"/>
<evidence type="ECO:0000259" key="3">
    <source>
        <dbReference type="PROSITE" id="PS50930"/>
    </source>
</evidence>
<keyword evidence="1" id="KW-0597">Phosphoprotein</keyword>
<dbReference type="PANTHER" id="PTHR37299:SF1">
    <property type="entry name" value="STAGE 0 SPORULATION PROTEIN A HOMOLOG"/>
    <property type="match status" value="1"/>
</dbReference>